<dbReference type="Gene3D" id="1.10.10.60">
    <property type="entry name" value="Homeodomain-like"/>
    <property type="match status" value="2"/>
</dbReference>
<comment type="caution">
    <text evidence="5">The sequence shown here is derived from an EMBL/GenBank/DDBJ whole genome shotgun (WGS) entry which is preliminary data.</text>
</comment>
<keyword evidence="6" id="KW-1185">Reference proteome</keyword>
<dbReference type="InterPro" id="IPR037923">
    <property type="entry name" value="HTH-like"/>
</dbReference>
<evidence type="ECO:0000313" key="5">
    <source>
        <dbReference type="EMBL" id="MCD2422595.1"/>
    </source>
</evidence>
<dbReference type="InterPro" id="IPR018060">
    <property type="entry name" value="HTH_AraC"/>
</dbReference>
<proteinExistence type="predicted"/>
<dbReference type="PANTHER" id="PTHR43280:SF27">
    <property type="entry name" value="TRANSCRIPTIONAL REGULATOR MTLR"/>
    <property type="match status" value="1"/>
</dbReference>
<feature type="domain" description="HTH araC/xylS-type" evidence="4">
    <location>
        <begin position="187"/>
        <end position="285"/>
    </location>
</feature>
<dbReference type="EMBL" id="JAJNEC010000004">
    <property type="protein sequence ID" value="MCD2422595.1"/>
    <property type="molecule type" value="Genomic_DNA"/>
</dbReference>
<evidence type="ECO:0000313" key="6">
    <source>
        <dbReference type="Proteomes" id="UP001199816"/>
    </source>
</evidence>
<protein>
    <submittedName>
        <fullName evidence="5">AraC family transcriptional regulator</fullName>
    </submittedName>
</protein>
<dbReference type="SUPFAM" id="SSF46689">
    <property type="entry name" value="Homeodomain-like"/>
    <property type="match status" value="2"/>
</dbReference>
<dbReference type="InterPro" id="IPR009057">
    <property type="entry name" value="Homeodomain-like_sf"/>
</dbReference>
<dbReference type="SUPFAM" id="SSF51215">
    <property type="entry name" value="Regulatory protein AraC"/>
    <property type="match status" value="1"/>
</dbReference>
<dbReference type="Pfam" id="PF12833">
    <property type="entry name" value="HTH_18"/>
    <property type="match status" value="1"/>
</dbReference>
<evidence type="ECO:0000256" key="3">
    <source>
        <dbReference type="ARBA" id="ARBA00023163"/>
    </source>
</evidence>
<dbReference type="Gene3D" id="2.60.120.10">
    <property type="entry name" value="Jelly Rolls"/>
    <property type="match status" value="1"/>
</dbReference>
<organism evidence="5 6">
    <name type="scientific">Niabella pedocola</name>
    <dbReference type="NCBI Taxonomy" id="1752077"/>
    <lineage>
        <taxon>Bacteria</taxon>
        <taxon>Pseudomonadati</taxon>
        <taxon>Bacteroidota</taxon>
        <taxon>Chitinophagia</taxon>
        <taxon>Chitinophagales</taxon>
        <taxon>Chitinophagaceae</taxon>
        <taxon>Niabella</taxon>
    </lineage>
</organism>
<evidence type="ECO:0000256" key="1">
    <source>
        <dbReference type="ARBA" id="ARBA00023015"/>
    </source>
</evidence>
<keyword evidence="1" id="KW-0805">Transcription regulation</keyword>
<keyword evidence="3" id="KW-0804">Transcription</keyword>
<sequence>MKPQLLKVPTEPQNSFSLRKDSVPYINNRWHLHAELELIYFKKGKGTQYIGDNISTFREGDVVLVGSNLPHYWRFADSFFEDNPQTVDVRVVHFSQHFLGKHFLELPENLEIKEVLERSKRGLQIKGAARGQIGALLEQLSEAEGSQRILLMLKALTMLAAEKQCFELSSVGFRPDFRSADENERLQAILDYSAKHFKRKITLEEIADIANISPSSFCRYFKSRTRKTYSRYLIELRVGYACRLLIETNTCLKRLCFESGFNNFTSFHKYFKIITGRSPMIYQKEFLV</sequence>
<accession>A0ABS8PNA7</accession>
<dbReference type="PROSITE" id="PS01124">
    <property type="entry name" value="HTH_ARAC_FAMILY_2"/>
    <property type="match status" value="1"/>
</dbReference>
<gene>
    <name evidence="5" type="ORF">LQ567_07460</name>
</gene>
<dbReference type="Proteomes" id="UP001199816">
    <property type="component" value="Unassembled WGS sequence"/>
</dbReference>
<dbReference type="RefSeq" id="WP_231003728.1">
    <property type="nucleotide sequence ID" value="NZ_JAJNEC010000004.1"/>
</dbReference>
<evidence type="ECO:0000259" key="4">
    <source>
        <dbReference type="PROSITE" id="PS01124"/>
    </source>
</evidence>
<dbReference type="PANTHER" id="PTHR43280">
    <property type="entry name" value="ARAC-FAMILY TRANSCRIPTIONAL REGULATOR"/>
    <property type="match status" value="1"/>
</dbReference>
<dbReference type="Pfam" id="PF07883">
    <property type="entry name" value="Cupin_2"/>
    <property type="match status" value="1"/>
</dbReference>
<reference evidence="5 6" key="1">
    <citation type="submission" date="2021-11" db="EMBL/GenBank/DDBJ databases">
        <title>Genomic of Niabella pedocola.</title>
        <authorList>
            <person name="Wu T."/>
        </authorList>
    </citation>
    <scope>NUCLEOTIDE SEQUENCE [LARGE SCALE GENOMIC DNA]</scope>
    <source>
        <strain evidence="5 6">JCM 31011</strain>
    </source>
</reference>
<evidence type="ECO:0000256" key="2">
    <source>
        <dbReference type="ARBA" id="ARBA00023125"/>
    </source>
</evidence>
<dbReference type="InterPro" id="IPR013096">
    <property type="entry name" value="Cupin_2"/>
</dbReference>
<keyword evidence="2" id="KW-0238">DNA-binding</keyword>
<dbReference type="SMART" id="SM00342">
    <property type="entry name" value="HTH_ARAC"/>
    <property type="match status" value="1"/>
</dbReference>
<dbReference type="InterPro" id="IPR014710">
    <property type="entry name" value="RmlC-like_jellyroll"/>
</dbReference>
<name>A0ABS8PNA7_9BACT</name>